<evidence type="ECO:0000256" key="2">
    <source>
        <dbReference type="ARBA" id="ARBA00005806"/>
    </source>
</evidence>
<keyword evidence="3" id="KW-0408">Iron</keyword>
<dbReference type="GO" id="GO:0051536">
    <property type="term" value="F:iron-sulfur cluster binding"/>
    <property type="evidence" value="ECO:0007669"/>
    <property type="project" value="UniProtKB-KW"/>
</dbReference>
<sequence length="423" mass="47429">MSIVDKFGEKVGEIAEKDPVKARKILLAGYRLQEKRLALFPDRKLPMSGQYVAKIVMNNIIQALAKPENAAMVSIFVPGELLTAAGLTPYSVEALSCFIAGTKCEQAFLRQTEKEGFPETMCSYHRVFLGAALNGIVPKPKCMVYTNLACDGNMMTFPYLKERYEIPSFYIDVPYEKNYDSVMYVAKQLRELKNFLQDVTGREITEESVKKAVDKSKIASNNYYRQLHLRKGHDIASTLTNELYALFMCHLLAGTDESVRYTQLLRDDVRRAPAGDGFHVLWMHTMPFLQDAVKDVFNYSDTIHISASDFIADGFRSMESDDPYEALAEKMVYCIYNGSVNQRIEEAKELADTVGADGAVLFAHWGCKNTIGASSLIKRSLEREGLPTMVLDGDGCNPANASDGQISTRLQAFVEMLTEQERN</sequence>
<dbReference type="Gene3D" id="3.40.50.11890">
    <property type="match status" value="1"/>
</dbReference>
<dbReference type="Proteomes" id="UP000049472">
    <property type="component" value="Unassembled WGS sequence"/>
</dbReference>
<dbReference type="RefSeq" id="WP_055061301.1">
    <property type="nucleotide sequence ID" value="NZ_AP031452.1"/>
</dbReference>
<comment type="cofactor">
    <cofactor evidence="1">
        <name>[4Fe-4S] cluster</name>
        <dbReference type="ChEBI" id="CHEBI:49883"/>
    </cofactor>
</comment>
<reference evidence="5" key="3">
    <citation type="journal article" date="2020" name="Cell Host Microbe">
        <title>Functional and Genomic Variation between Human-Derived Isolates of Lachnospiraceae Reveals Inter- and Intra-Species Diversity.</title>
        <authorList>
            <person name="Sorbara M.T."/>
            <person name="Littmann E.R."/>
            <person name="Fontana E."/>
            <person name="Moody T.U."/>
            <person name="Kohout C.E."/>
            <person name="Gjonbalaj M."/>
            <person name="Eaton V."/>
            <person name="Seok R."/>
            <person name="Leiner I.M."/>
            <person name="Pamer E.G."/>
        </authorList>
    </citation>
    <scope>NUCLEOTIDE SEQUENCE</scope>
    <source>
        <strain evidence="5">MSK.16.45</strain>
    </source>
</reference>
<dbReference type="Gene3D" id="3.40.50.11900">
    <property type="match status" value="1"/>
</dbReference>
<keyword evidence="6" id="KW-1185">Reference proteome</keyword>
<dbReference type="AlphaFoldDB" id="A0A0M6WEV0"/>
<dbReference type="Pfam" id="PF06050">
    <property type="entry name" value="HGD-D"/>
    <property type="match status" value="1"/>
</dbReference>
<dbReference type="Proteomes" id="UP001193756">
    <property type="component" value="Unassembled WGS sequence"/>
</dbReference>
<reference evidence="4" key="1">
    <citation type="submission" date="2015-05" db="EMBL/GenBank/DDBJ databases">
        <authorList>
            <person name="Wang D.B."/>
            <person name="Wang M."/>
        </authorList>
    </citation>
    <scope>NUCLEOTIDE SEQUENCE [LARGE SCALE GENOMIC DNA]</scope>
    <source>
        <strain evidence="4">T1-815</strain>
    </source>
</reference>
<dbReference type="EMBL" id="JAAIMP010000003">
    <property type="protein sequence ID" value="NSC76406.1"/>
    <property type="molecule type" value="Genomic_DNA"/>
</dbReference>
<keyword evidence="3" id="KW-0479">Metal-binding</keyword>
<gene>
    <name evidence="5" type="ORF">G4312_03730</name>
    <name evidence="4" type="ORF">T1815_09101</name>
</gene>
<reference evidence="6" key="2">
    <citation type="submission" date="2015-05" db="EMBL/GenBank/DDBJ databases">
        <authorList>
            <consortium name="Pathogen Informatics"/>
        </authorList>
    </citation>
    <scope>NUCLEOTIDE SEQUENCE [LARGE SCALE GENOMIC DNA]</scope>
    <source>
        <strain evidence="6">T1-815</strain>
    </source>
</reference>
<proteinExistence type="inferred from homology"/>
<organism evidence="4 6">
    <name type="scientific">Agathobacter rectalis</name>
    <dbReference type="NCBI Taxonomy" id="39491"/>
    <lineage>
        <taxon>Bacteria</taxon>
        <taxon>Bacillati</taxon>
        <taxon>Bacillota</taxon>
        <taxon>Clostridia</taxon>
        <taxon>Lachnospirales</taxon>
        <taxon>Lachnospiraceae</taxon>
        <taxon>Agathobacter</taxon>
    </lineage>
</organism>
<evidence type="ECO:0000256" key="3">
    <source>
        <dbReference type="ARBA" id="ARBA00023014"/>
    </source>
</evidence>
<keyword evidence="3" id="KW-0411">Iron-sulfur</keyword>
<reference evidence="5" key="4">
    <citation type="submission" date="2020-02" db="EMBL/GenBank/DDBJ databases">
        <authorList>
            <person name="Littmann E."/>
            <person name="Sorbara M."/>
        </authorList>
    </citation>
    <scope>NUCLEOTIDE SEQUENCE</scope>
    <source>
        <strain evidence="5">MSK.16.45</strain>
    </source>
</reference>
<name>A0A0M6WEV0_9FIRM</name>
<dbReference type="PANTHER" id="PTHR30548:SF2">
    <property type="entry name" value="2-HYDROXYACYL-COA DEHYDRATASE,D-COMPONENT"/>
    <property type="match status" value="1"/>
</dbReference>
<dbReference type="InterPro" id="IPR010327">
    <property type="entry name" value="FldB/FldC_alpha/beta"/>
</dbReference>
<evidence type="ECO:0000313" key="4">
    <source>
        <dbReference type="EMBL" id="CRL34730.1"/>
    </source>
</evidence>
<evidence type="ECO:0000256" key="1">
    <source>
        <dbReference type="ARBA" id="ARBA00001966"/>
    </source>
</evidence>
<accession>A0A0M6WEV0</accession>
<dbReference type="GO" id="GO:0016836">
    <property type="term" value="F:hydro-lyase activity"/>
    <property type="evidence" value="ECO:0007669"/>
    <property type="project" value="UniProtKB-ARBA"/>
</dbReference>
<comment type="similarity">
    <text evidence="2">Belongs to the FldB/FldC dehydratase alpha/beta subunit family.</text>
</comment>
<dbReference type="EMBL" id="CVRQ01000012">
    <property type="protein sequence ID" value="CRL34730.1"/>
    <property type="molecule type" value="Genomic_DNA"/>
</dbReference>
<protein>
    <submittedName>
        <fullName evidence="5">2-hydroxyacyl-CoA dehydratase</fullName>
    </submittedName>
    <submittedName>
        <fullName evidence="4">Putative R-2-hydroxyglutaryl-CoA dehydratase subunit</fullName>
    </submittedName>
</protein>
<dbReference type="PANTHER" id="PTHR30548">
    <property type="entry name" value="2-HYDROXYGLUTARYL-COA DEHYDRATASE, D-COMPONENT-RELATED"/>
    <property type="match status" value="1"/>
</dbReference>
<evidence type="ECO:0000313" key="6">
    <source>
        <dbReference type="Proteomes" id="UP000049472"/>
    </source>
</evidence>
<evidence type="ECO:0000313" key="5">
    <source>
        <dbReference type="EMBL" id="NSC76406.1"/>
    </source>
</evidence>